<evidence type="ECO:0000313" key="2">
    <source>
        <dbReference type="Proteomes" id="UP000003379"/>
    </source>
</evidence>
<protein>
    <submittedName>
        <fullName evidence="1">Uncharacterized protein</fullName>
    </submittedName>
</protein>
<dbReference type="EMBL" id="AFZG01000014">
    <property type="protein sequence ID" value="EHL19880.1"/>
    <property type="molecule type" value="Genomic_DNA"/>
</dbReference>
<gene>
    <name evidence="1" type="ORF">HMPREF9628_01213</name>
</gene>
<organism evidence="1 2">
    <name type="scientific">Peptoanaerobacter stomatis</name>
    <dbReference type="NCBI Taxonomy" id="796937"/>
    <lineage>
        <taxon>Bacteria</taxon>
        <taxon>Bacillati</taxon>
        <taxon>Bacillota</taxon>
        <taxon>Clostridia</taxon>
        <taxon>Peptostreptococcales</taxon>
        <taxon>Filifactoraceae</taxon>
        <taxon>Peptoanaerobacter</taxon>
    </lineage>
</organism>
<dbReference type="RefSeq" id="WP_009529230.1">
    <property type="nucleotide sequence ID" value="NZ_JBQMYE010000001.1"/>
</dbReference>
<accession>G9XB46</accession>
<comment type="caution">
    <text evidence="1">The sequence shown here is derived from an EMBL/GenBank/DDBJ whole genome shotgun (WGS) entry which is preliminary data.</text>
</comment>
<evidence type="ECO:0000313" key="1">
    <source>
        <dbReference type="EMBL" id="EHL19880.1"/>
    </source>
</evidence>
<dbReference type="AlphaFoldDB" id="G9XB46"/>
<proteinExistence type="predicted"/>
<dbReference type="Proteomes" id="UP000003379">
    <property type="component" value="Unassembled WGS sequence"/>
</dbReference>
<dbReference type="HOGENOM" id="CLU_2585167_0_0_9"/>
<sequence>MKDMMKAFAKYAKEQFGYNISFKKSSTPDTFESLFGESFIEKNDNDIFPHENMLYKNIVIDVNNDVNNIDIISIDEISPQLNITLAA</sequence>
<name>G9XB46_9FIRM</name>
<reference evidence="1 2" key="1">
    <citation type="submission" date="2011-08" db="EMBL/GenBank/DDBJ databases">
        <title>The Genome Sequence of Eubacteriaceae bacterium CM5.</title>
        <authorList>
            <consortium name="The Broad Institute Genome Sequencing Platform"/>
            <person name="Earl A."/>
            <person name="Ward D."/>
            <person name="Feldgarden M."/>
            <person name="Gevers D."/>
            <person name="Sizova M."/>
            <person name="Hazen A."/>
            <person name="Epstein S."/>
            <person name="Young S.K."/>
            <person name="Zeng Q."/>
            <person name="Gargeya S."/>
            <person name="Fitzgerald M."/>
            <person name="Haas B."/>
            <person name="Abouelleil A."/>
            <person name="Alvarado L."/>
            <person name="Arachchi H.M."/>
            <person name="Berlin A."/>
            <person name="Brown A."/>
            <person name="Chapman S.B."/>
            <person name="Chen Z."/>
            <person name="Dunbar C."/>
            <person name="Freedman E."/>
            <person name="Gearin G."/>
            <person name="Gellesch M."/>
            <person name="Goldberg J."/>
            <person name="Griggs A."/>
            <person name="Gujja S."/>
            <person name="Heiman D."/>
            <person name="Howarth C."/>
            <person name="Larson L."/>
            <person name="Lui A."/>
            <person name="MacDonald P.J.P."/>
            <person name="Montmayeur A."/>
            <person name="Murphy C."/>
            <person name="Neiman D."/>
            <person name="Pearson M."/>
            <person name="Priest M."/>
            <person name="Roberts A."/>
            <person name="Saif S."/>
            <person name="Shea T."/>
            <person name="Shenoy N."/>
            <person name="Sisk P."/>
            <person name="Stolte C."/>
            <person name="Sykes S."/>
            <person name="Wortman J."/>
            <person name="Nusbaum C."/>
            <person name="Birren B."/>
        </authorList>
    </citation>
    <scope>NUCLEOTIDE SEQUENCE [LARGE SCALE GENOMIC DNA]</scope>
    <source>
        <strain evidence="1 2">CM5</strain>
    </source>
</reference>